<sequence>MASQTWQLLTNIVITIYASALQCIAQPPSPAPTEQLLILDDEATYDSDVQCFIPRMEELIELSLTHNFCLEPTICLTDHTAMSGKPITKRNIAIQFNLAYHDLLSDPQAGDIVYVEPGCSTSTNLLAGQTSTTDWGHRLGPDTTAAASNCLDIDAPFIQRRSVLHVNHGTREPQGRVADLGLAALHTHLPEAKPQLWEQNLDGEATSGR</sequence>
<organism evidence="2 3">
    <name type="scientific">Lentinus tigrinus ALCF2SS1-6</name>
    <dbReference type="NCBI Taxonomy" id="1328759"/>
    <lineage>
        <taxon>Eukaryota</taxon>
        <taxon>Fungi</taxon>
        <taxon>Dikarya</taxon>
        <taxon>Basidiomycota</taxon>
        <taxon>Agaricomycotina</taxon>
        <taxon>Agaricomycetes</taxon>
        <taxon>Polyporales</taxon>
        <taxon>Polyporaceae</taxon>
        <taxon>Lentinus</taxon>
    </lineage>
</organism>
<dbReference type="EMBL" id="ML122277">
    <property type="protein sequence ID" value="RPD58117.1"/>
    <property type="molecule type" value="Genomic_DNA"/>
</dbReference>
<keyword evidence="3" id="KW-1185">Reference proteome</keyword>
<dbReference type="Proteomes" id="UP000313359">
    <property type="component" value="Unassembled WGS sequence"/>
</dbReference>
<evidence type="ECO:0000256" key="1">
    <source>
        <dbReference type="SAM" id="SignalP"/>
    </source>
</evidence>
<name>A0A5C2S3Q6_9APHY</name>
<evidence type="ECO:0000313" key="2">
    <source>
        <dbReference type="EMBL" id="RPD58117.1"/>
    </source>
</evidence>
<proteinExistence type="predicted"/>
<evidence type="ECO:0008006" key="4">
    <source>
        <dbReference type="Google" id="ProtNLM"/>
    </source>
</evidence>
<reference evidence="2" key="1">
    <citation type="journal article" date="2018" name="Genome Biol. Evol.">
        <title>Genomics and development of Lentinus tigrinus, a white-rot wood-decaying mushroom with dimorphic fruiting bodies.</title>
        <authorList>
            <person name="Wu B."/>
            <person name="Xu Z."/>
            <person name="Knudson A."/>
            <person name="Carlson A."/>
            <person name="Chen N."/>
            <person name="Kovaka S."/>
            <person name="LaButti K."/>
            <person name="Lipzen A."/>
            <person name="Pennachio C."/>
            <person name="Riley R."/>
            <person name="Schakwitz W."/>
            <person name="Umezawa K."/>
            <person name="Ohm R.A."/>
            <person name="Grigoriev I.V."/>
            <person name="Nagy L.G."/>
            <person name="Gibbons J."/>
            <person name="Hibbett D."/>
        </authorList>
    </citation>
    <scope>NUCLEOTIDE SEQUENCE [LARGE SCALE GENOMIC DNA]</scope>
    <source>
        <strain evidence="2">ALCF2SS1-6</strain>
    </source>
</reference>
<protein>
    <recommendedName>
        <fullName evidence="4">Isochorismatase-like domain-containing protein</fullName>
    </recommendedName>
</protein>
<feature type="chain" id="PRO_5023035699" description="Isochorismatase-like domain-containing protein" evidence="1">
    <location>
        <begin position="21"/>
        <end position="209"/>
    </location>
</feature>
<accession>A0A5C2S3Q6</accession>
<dbReference type="AlphaFoldDB" id="A0A5C2S3Q6"/>
<feature type="signal peptide" evidence="1">
    <location>
        <begin position="1"/>
        <end position="20"/>
    </location>
</feature>
<evidence type="ECO:0000313" key="3">
    <source>
        <dbReference type="Proteomes" id="UP000313359"/>
    </source>
</evidence>
<keyword evidence="1" id="KW-0732">Signal</keyword>
<gene>
    <name evidence="2" type="ORF">L227DRAFT_613179</name>
</gene>